<gene>
    <name evidence="3" type="ORF">P6N53_14910</name>
</gene>
<proteinExistence type="inferred from homology"/>
<accession>A0AAW7ZGQ2</accession>
<dbReference type="CDD" id="cd07381">
    <property type="entry name" value="MPP_CapA"/>
    <property type="match status" value="1"/>
</dbReference>
<dbReference type="RefSeq" id="WP_304544511.1">
    <property type="nucleotide sequence ID" value="NZ_JARPTC010000021.1"/>
</dbReference>
<comment type="caution">
    <text evidence="3">The sequence shown here is derived from an EMBL/GenBank/DDBJ whole genome shotgun (WGS) entry which is preliminary data.</text>
</comment>
<name>A0AAW7ZGQ2_9FIRM</name>
<dbReference type="InterPro" id="IPR019079">
    <property type="entry name" value="Capsule_synth_CapA"/>
</dbReference>
<evidence type="ECO:0000313" key="3">
    <source>
        <dbReference type="EMBL" id="MDO7788516.1"/>
    </source>
</evidence>
<evidence type="ECO:0000256" key="1">
    <source>
        <dbReference type="ARBA" id="ARBA00005662"/>
    </source>
</evidence>
<protein>
    <submittedName>
        <fullName evidence="3">CapA family protein</fullName>
    </submittedName>
</protein>
<reference evidence="3" key="1">
    <citation type="journal article" date="2023" name="J. Hazard. Mater.">
        <title>Anaerobic biodegradation of pyrene and benzo[a]pyrene by a new sulfate-reducing Desulforamulus aquiferis strain DSA.</title>
        <authorList>
            <person name="Zhang Z."/>
            <person name="Sun J."/>
            <person name="Gong X."/>
            <person name="Wang C."/>
            <person name="Wang H."/>
        </authorList>
    </citation>
    <scope>NUCLEOTIDE SEQUENCE</scope>
    <source>
        <strain evidence="3">DSA</strain>
    </source>
</reference>
<dbReference type="PANTHER" id="PTHR33393">
    <property type="entry name" value="POLYGLUTAMINE SYNTHESIS ACCESSORY PROTEIN RV0574C-RELATED"/>
    <property type="match status" value="1"/>
</dbReference>
<feature type="domain" description="Capsule synthesis protein CapA" evidence="2">
    <location>
        <begin position="43"/>
        <end position="293"/>
    </location>
</feature>
<evidence type="ECO:0000313" key="4">
    <source>
        <dbReference type="Proteomes" id="UP001172911"/>
    </source>
</evidence>
<dbReference type="Gene3D" id="3.60.21.10">
    <property type="match status" value="1"/>
</dbReference>
<dbReference type="EMBL" id="JARPTC010000021">
    <property type="protein sequence ID" value="MDO7788516.1"/>
    <property type="molecule type" value="Genomic_DNA"/>
</dbReference>
<dbReference type="InterPro" id="IPR052169">
    <property type="entry name" value="CW_Biosynth-Accessory"/>
</dbReference>
<dbReference type="AlphaFoldDB" id="A0AAW7ZGQ2"/>
<sequence>MFRKLTYLIISLILLLFFTGCKTQTVIVEQTPEPLPPPPESITVTAVGDLLMHIPVVNSAKTPDGQYDFKPIFSEVAEHLNSADLTIVNLETRLAGKEFGYSGYPLFNTPEALAKDLKDLGVDIVATANNHSLDMGWKGLVNTLDNLESANLCHMGTYRTLEEAQEVFVREVKGCKIGILNYAENTNGIPLPKGREYAVNLIHSNKIFEDIEKLNEQSVDLIIAYLHFGTEYQRQPNQFQIKLVEELFQQGVDIVFGNHVHVIQPMMLKQTITDGLEKQQFVVYSLGNFVSNQDWRYSNCGLIVNVTLEKTPDKLIIKDVDYIPVWVHKFKQDGKLSYRVLPVQKALEDYNAGIEPLLSPLDYERLDEVWQDTTGLIYEACPVILPKNVPGGSKI</sequence>
<dbReference type="Pfam" id="PF09587">
    <property type="entry name" value="PGA_cap"/>
    <property type="match status" value="1"/>
</dbReference>
<organism evidence="3 4">
    <name type="scientific">Desulforamulus aquiferis</name>
    <dbReference type="NCBI Taxonomy" id="1397668"/>
    <lineage>
        <taxon>Bacteria</taxon>
        <taxon>Bacillati</taxon>
        <taxon>Bacillota</taxon>
        <taxon>Clostridia</taxon>
        <taxon>Eubacteriales</taxon>
        <taxon>Peptococcaceae</taxon>
        <taxon>Desulforamulus</taxon>
    </lineage>
</organism>
<reference evidence="3" key="2">
    <citation type="submission" date="2023-03" db="EMBL/GenBank/DDBJ databases">
        <authorList>
            <person name="Zhang Z."/>
        </authorList>
    </citation>
    <scope>NUCLEOTIDE SEQUENCE</scope>
    <source>
        <strain evidence="3">DSA</strain>
    </source>
</reference>
<keyword evidence="4" id="KW-1185">Reference proteome</keyword>
<dbReference type="PANTHER" id="PTHR33393:SF12">
    <property type="entry name" value="CAPSULE BIOSYNTHESIS PROTEIN CAPA"/>
    <property type="match status" value="1"/>
</dbReference>
<dbReference type="SUPFAM" id="SSF56300">
    <property type="entry name" value="Metallo-dependent phosphatases"/>
    <property type="match status" value="1"/>
</dbReference>
<dbReference type="Proteomes" id="UP001172911">
    <property type="component" value="Unassembled WGS sequence"/>
</dbReference>
<dbReference type="PROSITE" id="PS51257">
    <property type="entry name" value="PROKAR_LIPOPROTEIN"/>
    <property type="match status" value="1"/>
</dbReference>
<dbReference type="InterPro" id="IPR029052">
    <property type="entry name" value="Metallo-depent_PP-like"/>
</dbReference>
<comment type="similarity">
    <text evidence="1">Belongs to the CapA family.</text>
</comment>
<dbReference type="SMART" id="SM00854">
    <property type="entry name" value="PGA_cap"/>
    <property type="match status" value="1"/>
</dbReference>
<evidence type="ECO:0000259" key="2">
    <source>
        <dbReference type="SMART" id="SM00854"/>
    </source>
</evidence>